<accession>A0A2H5XBS6</accession>
<proteinExistence type="predicted"/>
<keyword evidence="4 6" id="KW-0472">Membrane</keyword>
<feature type="transmembrane region" description="Helical" evidence="6">
    <location>
        <begin position="143"/>
        <end position="164"/>
    </location>
</feature>
<gene>
    <name evidence="8" type="ORF">HRbin17_01139</name>
</gene>
<reference evidence="9" key="1">
    <citation type="submission" date="2017-09" db="EMBL/GenBank/DDBJ databases">
        <title>Metaegenomics of thermophilic ammonia-oxidizing enrichment culture.</title>
        <authorList>
            <person name="Kato S."/>
            <person name="Suzuki K."/>
        </authorList>
    </citation>
    <scope>NUCLEOTIDE SEQUENCE [LARGE SCALE GENOMIC DNA]</scope>
</reference>
<dbReference type="InterPro" id="IPR051533">
    <property type="entry name" value="WaaL-like"/>
</dbReference>
<feature type="transmembrane region" description="Helical" evidence="6">
    <location>
        <begin position="34"/>
        <end position="51"/>
    </location>
</feature>
<feature type="domain" description="O-antigen ligase-related" evidence="7">
    <location>
        <begin position="213"/>
        <end position="357"/>
    </location>
</feature>
<name>A0A2H5XBS6_9BACT</name>
<comment type="caution">
    <text evidence="8">The sequence shown here is derived from an EMBL/GenBank/DDBJ whole genome shotgun (WGS) entry which is preliminary data.</text>
</comment>
<feature type="transmembrane region" description="Helical" evidence="6">
    <location>
        <begin position="258"/>
        <end position="276"/>
    </location>
</feature>
<dbReference type="Proteomes" id="UP000236173">
    <property type="component" value="Unassembled WGS sequence"/>
</dbReference>
<feature type="transmembrane region" description="Helical" evidence="6">
    <location>
        <begin position="57"/>
        <end position="77"/>
    </location>
</feature>
<feature type="transmembrane region" description="Helical" evidence="6">
    <location>
        <begin position="109"/>
        <end position="131"/>
    </location>
</feature>
<evidence type="ECO:0000313" key="8">
    <source>
        <dbReference type="EMBL" id="GBC98625.1"/>
    </source>
</evidence>
<comment type="subcellular location">
    <subcellularLocation>
        <location evidence="1">Membrane</location>
        <topology evidence="1">Multi-pass membrane protein</topology>
    </subcellularLocation>
</comment>
<dbReference type="PANTHER" id="PTHR37422">
    <property type="entry name" value="TEICHURONIC ACID BIOSYNTHESIS PROTEIN TUAE"/>
    <property type="match status" value="1"/>
</dbReference>
<sequence length="711" mass="78646">MTAMSKQRMKAPTRREPAAQLPSDWKTHWKQVQGWLPVALYAVFALALPFLTGTNDLLWTGIVLATLLALGIAAVVGNLWRKQMLPLTVAEICLLAFVGWQWLTVAPSVYRWASLLEAGRWTAFAVVALVVRRLCDERRGLWVAGVFVAVVTVTALQGLADYALNAAMGNLAWRIFGPFLQPNLFANFLLMGFFVASGILWQRPQGWAVLPAFVAFLLFIAMVLTGSKGALLAWLIGMIALGAIAMTQSTAKRTRKRLWLALVLGLATLCATAVFVPPVRMRFETLWTAQAHSSLFRWLVWKATLTGATAKPLAGFGAGTFEWVYPQFTTVGFTRHAHNGFLQVAMESGFAGLALLLLFFAVLLFTHFACLPTHRTANLPNSNPPAYRLSDLPIRYGCIAAVIAFCSHNLVETAWMTLANLLTLAVVCGIVLAPPADLQAAELPNAHLLTCRTVRLPWKWQCVLLVPLLGGLWHTIAVARGAYFAGLARKEVLPSARLYWLERAGEVDPLNARHKIDRAVLLAAWSEATGDEGRLQQALQLCEEAIRLQPTRSGNYKVKARILQTMGKLDEAERALRTALRFNRTDTEALLRLGELLEWQNKTGMALQIYRQLVALEESAYGRYKPVEQWQDIFIAAGKVRLAEHLLASGKRNEARLLLNSAAKAFRSFRDAYLPILKAGDPEAAHGQGEFVRRQLGEIQRLLRLSRSGAG</sequence>
<evidence type="ECO:0000256" key="4">
    <source>
        <dbReference type="ARBA" id="ARBA00023136"/>
    </source>
</evidence>
<dbReference type="InterPro" id="IPR011990">
    <property type="entry name" value="TPR-like_helical_dom_sf"/>
</dbReference>
<dbReference type="InterPro" id="IPR007016">
    <property type="entry name" value="O-antigen_ligase-rel_domated"/>
</dbReference>
<organism evidence="8 9">
    <name type="scientific">Candidatus Fervidibacter japonicus</name>
    <dbReference type="NCBI Taxonomy" id="2035412"/>
    <lineage>
        <taxon>Bacteria</taxon>
        <taxon>Candidatus Fervidibacterota</taxon>
        <taxon>Candidatus Fervidibacter</taxon>
    </lineage>
</organism>
<evidence type="ECO:0000256" key="6">
    <source>
        <dbReference type="SAM" id="Phobius"/>
    </source>
</evidence>
<dbReference type="Gene3D" id="1.25.40.10">
    <property type="entry name" value="Tetratricopeptide repeat domain"/>
    <property type="match status" value="1"/>
</dbReference>
<feature type="transmembrane region" description="Helical" evidence="6">
    <location>
        <begin position="231"/>
        <end position="251"/>
    </location>
</feature>
<feature type="transmembrane region" description="Helical" evidence="6">
    <location>
        <begin position="350"/>
        <end position="371"/>
    </location>
</feature>
<feature type="region of interest" description="Disordered" evidence="5">
    <location>
        <begin position="1"/>
        <end position="20"/>
    </location>
</feature>
<dbReference type="Pfam" id="PF04932">
    <property type="entry name" value="Wzy_C"/>
    <property type="match status" value="1"/>
</dbReference>
<evidence type="ECO:0000256" key="2">
    <source>
        <dbReference type="ARBA" id="ARBA00022692"/>
    </source>
</evidence>
<evidence type="ECO:0000313" key="9">
    <source>
        <dbReference type="Proteomes" id="UP000236173"/>
    </source>
</evidence>
<dbReference type="PANTHER" id="PTHR37422:SF13">
    <property type="entry name" value="LIPOPOLYSACCHARIDE BIOSYNTHESIS PROTEIN PA4999-RELATED"/>
    <property type="match status" value="1"/>
</dbReference>
<evidence type="ECO:0000256" key="5">
    <source>
        <dbReference type="SAM" id="MobiDB-lite"/>
    </source>
</evidence>
<dbReference type="GO" id="GO:0016020">
    <property type="term" value="C:membrane"/>
    <property type="evidence" value="ECO:0007669"/>
    <property type="project" value="UniProtKB-SubCell"/>
</dbReference>
<feature type="transmembrane region" description="Helical" evidence="6">
    <location>
        <begin position="84"/>
        <end position="103"/>
    </location>
</feature>
<feature type="transmembrane region" description="Helical" evidence="6">
    <location>
        <begin position="184"/>
        <end position="201"/>
    </location>
</feature>
<dbReference type="EMBL" id="BEHT01000013">
    <property type="protein sequence ID" value="GBC98625.1"/>
    <property type="molecule type" value="Genomic_DNA"/>
</dbReference>
<dbReference type="Pfam" id="PF14559">
    <property type="entry name" value="TPR_19"/>
    <property type="match status" value="1"/>
</dbReference>
<dbReference type="SMART" id="SM00028">
    <property type="entry name" value="TPR"/>
    <property type="match status" value="4"/>
</dbReference>
<protein>
    <recommendedName>
        <fullName evidence="7">O-antigen ligase-related domain-containing protein</fullName>
    </recommendedName>
</protein>
<feature type="transmembrane region" description="Helical" evidence="6">
    <location>
        <begin position="208"/>
        <end position="225"/>
    </location>
</feature>
<evidence type="ECO:0000256" key="1">
    <source>
        <dbReference type="ARBA" id="ARBA00004141"/>
    </source>
</evidence>
<dbReference type="InterPro" id="IPR019734">
    <property type="entry name" value="TPR_rpt"/>
</dbReference>
<keyword evidence="3 6" id="KW-1133">Transmembrane helix</keyword>
<dbReference type="SUPFAM" id="SSF48452">
    <property type="entry name" value="TPR-like"/>
    <property type="match status" value="1"/>
</dbReference>
<keyword evidence="2 6" id="KW-0812">Transmembrane</keyword>
<evidence type="ECO:0000259" key="7">
    <source>
        <dbReference type="Pfam" id="PF04932"/>
    </source>
</evidence>
<evidence type="ECO:0000256" key="3">
    <source>
        <dbReference type="ARBA" id="ARBA00022989"/>
    </source>
</evidence>
<dbReference type="AlphaFoldDB" id="A0A2H5XBS6"/>